<dbReference type="AlphaFoldDB" id="A0AAV9VVT8"/>
<gene>
    <name evidence="3" type="ORF">TWF481_003173</name>
</gene>
<dbReference type="Gene3D" id="3.30.710.10">
    <property type="entry name" value="Potassium Channel Kv1.1, Chain A"/>
    <property type="match status" value="1"/>
</dbReference>
<feature type="compositionally biased region" description="Polar residues" evidence="1">
    <location>
        <begin position="80"/>
        <end position="95"/>
    </location>
</feature>
<feature type="region of interest" description="Disordered" evidence="1">
    <location>
        <begin position="1"/>
        <end position="370"/>
    </location>
</feature>
<dbReference type="SUPFAM" id="SSF54695">
    <property type="entry name" value="POZ domain"/>
    <property type="match status" value="1"/>
</dbReference>
<feature type="compositionally biased region" description="Polar residues" evidence="1">
    <location>
        <begin position="107"/>
        <end position="142"/>
    </location>
</feature>
<name>A0AAV9VVT8_9PEZI</name>
<dbReference type="InterPro" id="IPR011333">
    <property type="entry name" value="SKP1/BTB/POZ_sf"/>
</dbReference>
<feature type="compositionally biased region" description="Polar residues" evidence="1">
    <location>
        <begin position="34"/>
        <end position="50"/>
    </location>
</feature>
<dbReference type="Proteomes" id="UP001370758">
    <property type="component" value="Unassembled WGS sequence"/>
</dbReference>
<reference evidence="3 4" key="1">
    <citation type="submission" date="2023-08" db="EMBL/GenBank/DDBJ databases">
        <authorList>
            <person name="Palmer J.M."/>
        </authorList>
    </citation>
    <scope>NUCLEOTIDE SEQUENCE [LARGE SCALE GENOMIC DNA]</scope>
    <source>
        <strain evidence="3 4">TWF481</strain>
    </source>
</reference>
<organism evidence="3 4">
    <name type="scientific">Arthrobotrys musiformis</name>
    <dbReference type="NCBI Taxonomy" id="47236"/>
    <lineage>
        <taxon>Eukaryota</taxon>
        <taxon>Fungi</taxon>
        <taxon>Dikarya</taxon>
        <taxon>Ascomycota</taxon>
        <taxon>Pezizomycotina</taxon>
        <taxon>Orbiliomycetes</taxon>
        <taxon>Orbiliales</taxon>
        <taxon>Orbiliaceae</taxon>
        <taxon>Arthrobotrys</taxon>
    </lineage>
</organism>
<dbReference type="EMBL" id="JAVHJL010000013">
    <property type="protein sequence ID" value="KAK6495145.1"/>
    <property type="molecule type" value="Genomic_DNA"/>
</dbReference>
<feature type="compositionally biased region" description="Low complexity" evidence="1">
    <location>
        <begin position="186"/>
        <end position="198"/>
    </location>
</feature>
<keyword evidence="4" id="KW-1185">Reference proteome</keyword>
<feature type="region of interest" description="Disordered" evidence="1">
    <location>
        <begin position="600"/>
        <end position="635"/>
    </location>
</feature>
<proteinExistence type="predicted"/>
<comment type="caution">
    <text evidence="3">The sequence shown here is derived from an EMBL/GenBank/DDBJ whole genome shotgun (WGS) entry which is preliminary data.</text>
</comment>
<dbReference type="PROSITE" id="PS50097">
    <property type="entry name" value="BTB"/>
    <property type="match status" value="1"/>
</dbReference>
<dbReference type="Pfam" id="PF00651">
    <property type="entry name" value="BTB"/>
    <property type="match status" value="1"/>
</dbReference>
<feature type="compositionally biased region" description="Polar residues" evidence="1">
    <location>
        <begin position="239"/>
        <end position="248"/>
    </location>
</feature>
<sequence>MAYSEDEESIGPPRGGVPKQPIQLPAPPPPQPQDSSWDTPSHQQPQQPQLWDNPAPPQQDAWNDSSNQPQNNWDDPPNNAQTDWNDSPKKSSTNWEVPPQKSPAALNGSSSKKSQTDWNNSPKGSHATWNDSPKQSRTNSNDPSKRSSKNVSGASKKSQANLNASPKQSQPEWNDASKSPQANQNSSSRRSPRLYSSLKPQGNWEDTSYQPEANWDNSSQKVEVNWDNSSQKAGVHWADTSQQPQSTGGPADKPQQPDTWENTHHIPGEWDESPQIPEEKNDPPPMPENMNGSARIHKKRDNSPRSKMVDATSVPPPPPPPQQTAIPHYSPPPQQPPDIPKSDAKPKKQRKPKSVNLQRPPTIPEQPFPSNDSLLKLLRTKEFSDVGVVVGTGKQKRIYKLHRNILCTKSEYFCGAIQTLDADPKLKSASVVIRDLLPPIFDLVLEWIYGEILILEHHQPLILALYRAASFLKIHSLKIHIARSTSKMLKHKRKHGTPLHFDGFEVIRGLFEYAGKPEYFTSLRKCTDELALQFNLPFHMIDAELEKGEDAKATQANTKFWMALAMSYQKALHATVCSECRCLVSTRRRSGLDRMCCHCDTEDEDESGSPPPREQRRQQREERRGEERDGRTRET</sequence>
<dbReference type="SMART" id="SM00225">
    <property type="entry name" value="BTB"/>
    <property type="match status" value="1"/>
</dbReference>
<evidence type="ECO:0000313" key="3">
    <source>
        <dbReference type="EMBL" id="KAK6495145.1"/>
    </source>
</evidence>
<dbReference type="CDD" id="cd18186">
    <property type="entry name" value="BTB_POZ_ZBTB_KLHL-like"/>
    <property type="match status" value="1"/>
</dbReference>
<feature type="compositionally biased region" description="Polar residues" evidence="1">
    <location>
        <begin position="204"/>
        <end position="232"/>
    </location>
</feature>
<evidence type="ECO:0000256" key="1">
    <source>
        <dbReference type="SAM" id="MobiDB-lite"/>
    </source>
</evidence>
<evidence type="ECO:0000313" key="4">
    <source>
        <dbReference type="Proteomes" id="UP001370758"/>
    </source>
</evidence>
<protein>
    <recommendedName>
        <fullName evidence="2">BTB domain-containing protein</fullName>
    </recommendedName>
</protein>
<evidence type="ECO:0000259" key="2">
    <source>
        <dbReference type="PROSITE" id="PS50097"/>
    </source>
</evidence>
<feature type="domain" description="BTB" evidence="2">
    <location>
        <begin position="384"/>
        <end position="457"/>
    </location>
</feature>
<accession>A0AAV9VVT8</accession>
<feature type="compositionally biased region" description="Low complexity" evidence="1">
    <location>
        <begin position="67"/>
        <end position="79"/>
    </location>
</feature>
<feature type="compositionally biased region" description="Pro residues" evidence="1">
    <location>
        <begin position="329"/>
        <end position="339"/>
    </location>
</feature>
<dbReference type="InterPro" id="IPR000210">
    <property type="entry name" value="BTB/POZ_dom"/>
</dbReference>
<feature type="compositionally biased region" description="Basic and acidic residues" evidence="1">
    <location>
        <begin position="613"/>
        <end position="635"/>
    </location>
</feature>
<feature type="compositionally biased region" description="Polar residues" evidence="1">
    <location>
        <begin position="149"/>
        <end position="185"/>
    </location>
</feature>